<dbReference type="RefSeq" id="WP_152151229.1">
    <property type="nucleotide sequence ID" value="NZ_WEIO01000004.1"/>
</dbReference>
<name>A0A6I1FKL2_9BACI</name>
<evidence type="ECO:0000313" key="1">
    <source>
        <dbReference type="EMBL" id="KAB7707202.1"/>
    </source>
</evidence>
<sequence>MVTSVIKYIAFFLKQIYHTTKLLNFQEKRQTSSFSVTFVPVIGQAASADIGFVAVVHHFKRFVHGSARLFIISSVLFTIPRGSSRLCGVVHHFKRVKRVLHDSTTLFIILADLFMLTLC</sequence>
<keyword evidence="2" id="KW-1185">Reference proteome</keyword>
<accession>A0A6I1FKL2</accession>
<reference evidence="1 2" key="1">
    <citation type="submission" date="2019-10" db="EMBL/GenBank/DDBJ databases">
        <title>Bacillus aerolatum sp. nov., isolated from bioaerosol of sport playgrounds.</title>
        <authorList>
            <person name="Chen P."/>
            <person name="Zhang G."/>
        </authorList>
    </citation>
    <scope>NUCLEOTIDE SEQUENCE [LARGE SCALE GENOMIC DNA]</scope>
    <source>
        <strain evidence="1 2">CX253</strain>
    </source>
</reference>
<evidence type="ECO:0000313" key="2">
    <source>
        <dbReference type="Proteomes" id="UP000429595"/>
    </source>
</evidence>
<protein>
    <submittedName>
        <fullName evidence="1">Uncharacterized protein</fullName>
    </submittedName>
</protein>
<organism evidence="1 2">
    <name type="scientific">Bacillus aerolatus</name>
    <dbReference type="NCBI Taxonomy" id="2653354"/>
    <lineage>
        <taxon>Bacteria</taxon>
        <taxon>Bacillati</taxon>
        <taxon>Bacillota</taxon>
        <taxon>Bacilli</taxon>
        <taxon>Bacillales</taxon>
        <taxon>Bacillaceae</taxon>
        <taxon>Bacillus</taxon>
    </lineage>
</organism>
<dbReference type="EMBL" id="WEIO01000004">
    <property type="protein sequence ID" value="KAB7707202.1"/>
    <property type="molecule type" value="Genomic_DNA"/>
</dbReference>
<dbReference type="Proteomes" id="UP000429595">
    <property type="component" value="Unassembled WGS sequence"/>
</dbReference>
<comment type="caution">
    <text evidence="1">The sequence shown here is derived from an EMBL/GenBank/DDBJ whole genome shotgun (WGS) entry which is preliminary data.</text>
</comment>
<dbReference type="AlphaFoldDB" id="A0A6I1FKL2"/>
<proteinExistence type="predicted"/>
<gene>
    <name evidence="1" type="ORF">F9802_09350</name>
</gene>